<keyword evidence="4 15" id="KW-0808">Transferase</keyword>
<feature type="domain" description="Cyclic nucleotide-binding" evidence="14">
    <location>
        <begin position="63"/>
        <end position="163"/>
    </location>
</feature>
<keyword evidence="16" id="KW-1185">Reference proteome</keyword>
<evidence type="ECO:0000256" key="12">
    <source>
        <dbReference type="SAM" id="Phobius"/>
    </source>
</evidence>
<dbReference type="InterPro" id="IPR018490">
    <property type="entry name" value="cNMP-bd_dom_sf"/>
</dbReference>
<dbReference type="PANTHER" id="PTHR24353">
    <property type="entry name" value="CYCLIC NUCLEOTIDE-DEPENDENT PROTEIN KINASE"/>
    <property type="match status" value="1"/>
</dbReference>
<evidence type="ECO:0000256" key="5">
    <source>
        <dbReference type="ARBA" id="ARBA00022741"/>
    </source>
</evidence>
<dbReference type="InterPro" id="IPR000595">
    <property type="entry name" value="cNMP-bd_dom"/>
</dbReference>
<evidence type="ECO:0000259" key="14">
    <source>
        <dbReference type="PROSITE" id="PS50042"/>
    </source>
</evidence>
<protein>
    <recommendedName>
        <fullName evidence="10">cGMP-dependent protein kinase</fullName>
    </recommendedName>
</protein>
<dbReference type="STRING" id="857967.G0R5R5"/>
<reference evidence="15 16" key="1">
    <citation type="submission" date="2011-07" db="EMBL/GenBank/DDBJ databases">
        <authorList>
            <person name="Coyne R."/>
            <person name="Brami D."/>
            <person name="Johnson J."/>
            <person name="Hostetler J."/>
            <person name="Hannick L."/>
            <person name="Clark T."/>
            <person name="Cassidy-Hanley D."/>
            <person name="Inman J."/>
        </authorList>
    </citation>
    <scope>NUCLEOTIDE SEQUENCE [LARGE SCALE GENOMIC DNA]</scope>
    <source>
        <strain evidence="15 16">G5</strain>
    </source>
</reference>
<dbReference type="GeneID" id="14903250"/>
<dbReference type="OrthoDB" id="290584at2759"/>
<dbReference type="PROSITE" id="PS00108">
    <property type="entry name" value="PROTEIN_KINASE_ST"/>
    <property type="match status" value="1"/>
</dbReference>
<dbReference type="FunFam" id="2.60.120.10:FF:000089">
    <property type="entry name" value="cGMP-dependent protein kinase 5-1"/>
    <property type="match status" value="1"/>
</dbReference>
<dbReference type="SUPFAM" id="SSF51206">
    <property type="entry name" value="cAMP-binding domain-like"/>
    <property type="match status" value="3"/>
</dbReference>
<keyword evidence="8" id="KW-0460">Magnesium</keyword>
<dbReference type="InterPro" id="IPR011009">
    <property type="entry name" value="Kinase-like_dom_sf"/>
</dbReference>
<evidence type="ECO:0000313" key="15">
    <source>
        <dbReference type="EMBL" id="EGR27195.1"/>
    </source>
</evidence>
<dbReference type="SMART" id="SM00100">
    <property type="entry name" value="cNMP"/>
    <property type="match status" value="1"/>
</dbReference>
<sequence length="560" mass="64616">MLKEGDCFGELALLYSAQRSASCIALVKSFFWIIDRITFKKAVELMIKREYQLNRKFIDKMHFFQNLTSGQKDSIAGALVDQRFYKEQNIVNQNESASSFYIIKEGAVSVISENKQIRILKAGQSFGETALLQGVQVRTMTVKAIENTTCLALGRDVLTQLLGDKVEVIIYRNIAKWTLEKGKGFKDLNNDQLDKILDIMIIQRRYKNDIIFFKNSKVSENFCVVLKGSLKLTDDIIFKKGQIVGGDENIIQTCSSSIYESDLICEENSIVALISNQLLIQNIGGTLSEIIAKNYQINTQIQLKENQIQQNINFIQLQDLCVLQKLGTGQFGNVYLVKNKNNNQLYALKCISKHTVVSINLESHIIEEKKVMQIVNNNFIMRYFKCFKDEFNVYFLLEFIQGQELFNVIRDIGLLSSWDSQFYVGSLILVVEYLHSSNVIYRDIKPENIMVNQKGYVKLIDMGTAKILKQNKGNITRTFTIIGTPHYMAPEIISGKGYNYLVDLWSIGIFFLFLFFFYFIFLQEFVFMSLCVGVYLLVKKRKILMKFMKKLSRKNWFLIN</sequence>
<dbReference type="Pfam" id="PF00069">
    <property type="entry name" value="Pkinase"/>
    <property type="match status" value="1"/>
</dbReference>
<evidence type="ECO:0000256" key="11">
    <source>
        <dbReference type="PROSITE-ProRule" id="PRU10141"/>
    </source>
</evidence>
<dbReference type="PANTHER" id="PTHR24353:SF37">
    <property type="entry name" value="CAMP-DEPENDENT PROTEIN KINASE CATALYTIC SUBUNIT PRKX"/>
    <property type="match status" value="1"/>
</dbReference>
<keyword evidence="12" id="KW-1133">Transmembrane helix</keyword>
<evidence type="ECO:0000256" key="2">
    <source>
        <dbReference type="ARBA" id="ARBA00022527"/>
    </source>
</evidence>
<keyword evidence="12" id="KW-0472">Membrane</keyword>
<comment type="cofactor">
    <cofactor evidence="1">
        <name>Mg(2+)</name>
        <dbReference type="ChEBI" id="CHEBI:18420"/>
    </cofactor>
</comment>
<keyword evidence="2" id="KW-0723">Serine/threonine-protein kinase</keyword>
<dbReference type="PROSITE" id="PS50042">
    <property type="entry name" value="CNMP_BINDING_3"/>
    <property type="match status" value="2"/>
</dbReference>
<evidence type="ECO:0000256" key="4">
    <source>
        <dbReference type="ARBA" id="ARBA00022679"/>
    </source>
</evidence>
<evidence type="ECO:0000256" key="7">
    <source>
        <dbReference type="ARBA" id="ARBA00022840"/>
    </source>
</evidence>
<dbReference type="GO" id="GO:0004691">
    <property type="term" value="F:cAMP-dependent protein kinase activity"/>
    <property type="evidence" value="ECO:0007669"/>
    <property type="project" value="TreeGrafter"/>
</dbReference>
<dbReference type="InParanoid" id="G0R5R5"/>
<accession>G0R5R5</accession>
<dbReference type="InterPro" id="IPR000719">
    <property type="entry name" value="Prot_kinase_dom"/>
</dbReference>
<dbReference type="eggNOG" id="KOG0614">
    <property type="taxonomic scope" value="Eukaryota"/>
</dbReference>
<dbReference type="InterPro" id="IPR008271">
    <property type="entry name" value="Ser/Thr_kinase_AS"/>
</dbReference>
<keyword evidence="12" id="KW-0812">Transmembrane</keyword>
<dbReference type="CDD" id="cd00038">
    <property type="entry name" value="CAP_ED"/>
    <property type="match status" value="2"/>
</dbReference>
<proteinExistence type="predicted"/>
<dbReference type="GO" id="GO:0005952">
    <property type="term" value="C:cAMP-dependent protein kinase complex"/>
    <property type="evidence" value="ECO:0007669"/>
    <property type="project" value="TreeGrafter"/>
</dbReference>
<feature type="domain" description="Protein kinase" evidence="13">
    <location>
        <begin position="320"/>
        <end position="560"/>
    </location>
</feature>
<dbReference type="Gene3D" id="1.10.510.10">
    <property type="entry name" value="Transferase(Phosphotransferase) domain 1"/>
    <property type="match status" value="1"/>
</dbReference>
<evidence type="ECO:0000256" key="1">
    <source>
        <dbReference type="ARBA" id="ARBA00001946"/>
    </source>
</evidence>
<feature type="transmembrane region" description="Helical" evidence="12">
    <location>
        <begin position="505"/>
        <end position="538"/>
    </location>
</feature>
<dbReference type="Gene3D" id="2.60.120.10">
    <property type="entry name" value="Jelly Rolls"/>
    <property type="match status" value="3"/>
</dbReference>
<dbReference type="RefSeq" id="XP_004024079.1">
    <property type="nucleotide sequence ID" value="XM_004024030.1"/>
</dbReference>
<feature type="binding site" evidence="11">
    <location>
        <position position="349"/>
    </location>
    <ligand>
        <name>ATP</name>
        <dbReference type="ChEBI" id="CHEBI:30616"/>
    </ligand>
</feature>
<dbReference type="Pfam" id="PF00027">
    <property type="entry name" value="cNMP_binding"/>
    <property type="match status" value="1"/>
</dbReference>
<evidence type="ECO:0000256" key="3">
    <source>
        <dbReference type="ARBA" id="ARBA00022535"/>
    </source>
</evidence>
<keyword evidence="3" id="KW-0140">cGMP</keyword>
<dbReference type="SMART" id="SM00220">
    <property type="entry name" value="S_TKc"/>
    <property type="match status" value="1"/>
</dbReference>
<evidence type="ECO:0000259" key="13">
    <source>
        <dbReference type="PROSITE" id="PS50011"/>
    </source>
</evidence>
<dbReference type="OMA" id="FNQNEVI"/>
<evidence type="ECO:0000256" key="9">
    <source>
        <dbReference type="ARBA" id="ARBA00022992"/>
    </source>
</evidence>
<name>G0R5R5_ICHMU</name>
<keyword evidence="9" id="KW-0142">cGMP-binding</keyword>
<evidence type="ECO:0000313" key="16">
    <source>
        <dbReference type="Proteomes" id="UP000008983"/>
    </source>
</evidence>
<dbReference type="SUPFAM" id="SSF56112">
    <property type="entry name" value="Protein kinase-like (PK-like)"/>
    <property type="match status" value="1"/>
</dbReference>
<dbReference type="PROSITE" id="PS00107">
    <property type="entry name" value="PROTEIN_KINASE_ATP"/>
    <property type="match status" value="1"/>
</dbReference>
<dbReference type="AlphaFoldDB" id="G0R5R5"/>
<keyword evidence="7 11" id="KW-0067">ATP-binding</keyword>
<dbReference type="Proteomes" id="UP000008983">
    <property type="component" value="Unassembled WGS sequence"/>
</dbReference>
<evidence type="ECO:0000256" key="10">
    <source>
        <dbReference type="ARBA" id="ARBA00024113"/>
    </source>
</evidence>
<feature type="domain" description="Cyclic nucleotide-binding" evidence="14">
    <location>
        <begin position="1"/>
        <end position="60"/>
    </location>
</feature>
<dbReference type="PROSITE" id="PS50011">
    <property type="entry name" value="PROTEIN_KINASE_DOM"/>
    <property type="match status" value="1"/>
</dbReference>
<dbReference type="GO" id="GO:0005524">
    <property type="term" value="F:ATP binding"/>
    <property type="evidence" value="ECO:0007669"/>
    <property type="project" value="UniProtKB-UniRule"/>
</dbReference>
<keyword evidence="5 11" id="KW-0547">Nucleotide-binding</keyword>
<dbReference type="InterPro" id="IPR014710">
    <property type="entry name" value="RmlC-like_jellyroll"/>
</dbReference>
<dbReference type="GO" id="GO:0030553">
    <property type="term" value="F:cGMP binding"/>
    <property type="evidence" value="ECO:0007669"/>
    <property type="project" value="UniProtKB-KW"/>
</dbReference>
<evidence type="ECO:0000256" key="6">
    <source>
        <dbReference type="ARBA" id="ARBA00022777"/>
    </source>
</evidence>
<organism evidence="15 16">
    <name type="scientific">Ichthyophthirius multifiliis</name>
    <name type="common">White spot disease agent</name>
    <name type="synonym">Ich</name>
    <dbReference type="NCBI Taxonomy" id="5932"/>
    <lineage>
        <taxon>Eukaryota</taxon>
        <taxon>Sar</taxon>
        <taxon>Alveolata</taxon>
        <taxon>Ciliophora</taxon>
        <taxon>Intramacronucleata</taxon>
        <taxon>Oligohymenophorea</taxon>
        <taxon>Hymenostomatida</taxon>
        <taxon>Ophryoglenina</taxon>
        <taxon>Ichthyophthirius</taxon>
    </lineage>
</organism>
<dbReference type="Gene3D" id="3.30.200.20">
    <property type="entry name" value="Phosphorylase Kinase, domain 1"/>
    <property type="match status" value="1"/>
</dbReference>
<dbReference type="EMBL" id="GL984382">
    <property type="protein sequence ID" value="EGR27195.1"/>
    <property type="molecule type" value="Genomic_DNA"/>
</dbReference>
<keyword evidence="6 15" id="KW-0418">Kinase</keyword>
<gene>
    <name evidence="15" type="ORF">IMG5_200400</name>
</gene>
<evidence type="ECO:0000256" key="8">
    <source>
        <dbReference type="ARBA" id="ARBA00022842"/>
    </source>
</evidence>
<dbReference type="InterPro" id="IPR017441">
    <property type="entry name" value="Protein_kinase_ATP_BS"/>
</dbReference>